<protein>
    <submittedName>
        <fullName evidence="1">Uncharacterized protein</fullName>
    </submittedName>
</protein>
<evidence type="ECO:0000313" key="1">
    <source>
        <dbReference type="EMBL" id="CAB4026830.1"/>
    </source>
</evidence>
<reference evidence="1" key="1">
    <citation type="submission" date="2020-04" db="EMBL/GenBank/DDBJ databases">
        <authorList>
            <person name="Alioto T."/>
            <person name="Alioto T."/>
            <person name="Gomez Garrido J."/>
        </authorList>
    </citation>
    <scope>NUCLEOTIDE SEQUENCE</scope>
    <source>
        <strain evidence="1">A484AB</strain>
    </source>
</reference>
<comment type="caution">
    <text evidence="1">The sequence shown here is derived from an EMBL/GenBank/DDBJ whole genome shotgun (WGS) entry which is preliminary data.</text>
</comment>
<gene>
    <name evidence="1" type="ORF">PACLA_8A053899</name>
</gene>
<proteinExistence type="predicted"/>
<organism evidence="1 2">
    <name type="scientific">Paramuricea clavata</name>
    <name type="common">Red gorgonian</name>
    <name type="synonym">Violescent sea-whip</name>
    <dbReference type="NCBI Taxonomy" id="317549"/>
    <lineage>
        <taxon>Eukaryota</taxon>
        <taxon>Metazoa</taxon>
        <taxon>Cnidaria</taxon>
        <taxon>Anthozoa</taxon>
        <taxon>Octocorallia</taxon>
        <taxon>Malacalcyonacea</taxon>
        <taxon>Plexauridae</taxon>
        <taxon>Paramuricea</taxon>
    </lineage>
</organism>
<keyword evidence="2" id="KW-1185">Reference proteome</keyword>
<dbReference type="OrthoDB" id="10035704at2759"/>
<accession>A0A6S7JCW3</accession>
<dbReference type="EMBL" id="CACRXK020014432">
    <property type="protein sequence ID" value="CAB4026830.1"/>
    <property type="molecule type" value="Genomic_DNA"/>
</dbReference>
<dbReference type="AlphaFoldDB" id="A0A6S7JCW3"/>
<sequence length="202" mass="23893">MPVGRPNPVFDEHTDFDCDEWFATNEEKNESDLKNLTWILTRMLADEKIIPGWAAFNEVTCQINHSIAEAIGQHMENAGLLDVWVESGLFACSSTDQIMEGKSYYRAVRGHTLAYYSLNRIYWNYFVKWVGTQEHLKTPELRMKIGEIVQEFSKGDIDSKIERCLLEIENEDEDHLISTRKDQRFWTGRRRTGWWYYGRRRE</sequence>
<name>A0A6S7JCW3_PARCT</name>
<dbReference type="Proteomes" id="UP001152795">
    <property type="component" value="Unassembled WGS sequence"/>
</dbReference>
<evidence type="ECO:0000313" key="2">
    <source>
        <dbReference type="Proteomes" id="UP001152795"/>
    </source>
</evidence>